<proteinExistence type="predicted"/>
<name>A0A486VGH4_KLEPN</name>
<reference evidence="1" key="1">
    <citation type="submission" date="2019-03" db="EMBL/GenBank/DDBJ databases">
        <authorList>
            <consortium name="Pathogen Informatics"/>
        </authorList>
    </citation>
    <scope>NUCLEOTIDE SEQUENCE</scope>
    <source>
        <strain evidence="1">5012STDY7626356</strain>
    </source>
</reference>
<gene>
    <name evidence="1" type="ORF">SAMEA4873557_05157</name>
</gene>
<protein>
    <submittedName>
        <fullName evidence="1">Uncharacterized protein</fullName>
    </submittedName>
</protein>
<organism evidence="1">
    <name type="scientific">Klebsiella pneumoniae</name>
    <dbReference type="NCBI Taxonomy" id="573"/>
    <lineage>
        <taxon>Bacteria</taxon>
        <taxon>Pseudomonadati</taxon>
        <taxon>Pseudomonadota</taxon>
        <taxon>Gammaproteobacteria</taxon>
        <taxon>Enterobacterales</taxon>
        <taxon>Enterobacteriaceae</taxon>
        <taxon>Klebsiella/Raoultella group</taxon>
        <taxon>Klebsiella</taxon>
        <taxon>Klebsiella pneumoniae complex</taxon>
    </lineage>
</organism>
<accession>A0A486VGH4</accession>
<evidence type="ECO:0000313" key="1">
    <source>
        <dbReference type="EMBL" id="VGM49415.1"/>
    </source>
</evidence>
<dbReference type="AlphaFoldDB" id="A0A486VGH4"/>
<sequence>MFRAVYALRRAILHNDVDPPSLSLNDEFLAHALHLLHILLADRLTHTISFGHGKAGQQSRSVHRLLLIENDAVCFSSQLVKYRVK</sequence>
<dbReference type="EMBL" id="CAAHDE010000076">
    <property type="protein sequence ID" value="VGM49415.1"/>
    <property type="molecule type" value="Genomic_DNA"/>
</dbReference>